<proteinExistence type="predicted"/>
<evidence type="ECO:0000256" key="2">
    <source>
        <dbReference type="ARBA" id="ARBA00022491"/>
    </source>
</evidence>
<keyword evidence="5" id="KW-0805">Transcription regulation</keyword>
<feature type="compositionally biased region" description="Acidic residues" evidence="13">
    <location>
        <begin position="464"/>
        <end position="492"/>
    </location>
</feature>
<comment type="subcellular location">
    <subcellularLocation>
        <location evidence="1 12">Nucleus</location>
    </subcellularLocation>
</comment>
<dbReference type="Pfam" id="PF21227">
    <property type="entry name" value="Myb_DNA-binding_7"/>
    <property type="match status" value="1"/>
</dbReference>
<evidence type="ECO:0000256" key="4">
    <source>
        <dbReference type="ARBA" id="ARBA00022737"/>
    </source>
</evidence>
<dbReference type="PROSITE" id="PS50090">
    <property type="entry name" value="MYB_LIKE"/>
    <property type="match status" value="1"/>
</dbReference>
<evidence type="ECO:0000256" key="11">
    <source>
        <dbReference type="ARBA" id="ARBA00078967"/>
    </source>
</evidence>
<dbReference type="CDD" id="cd12202">
    <property type="entry name" value="CASP8AP2"/>
    <property type="match status" value="1"/>
</dbReference>
<keyword evidence="16" id="KW-1185">Reference proteome</keyword>
<evidence type="ECO:0000256" key="1">
    <source>
        <dbReference type="ARBA" id="ARBA00004123"/>
    </source>
</evidence>
<dbReference type="InterPro" id="IPR036600">
    <property type="entry name" value="PAH_sf"/>
</dbReference>
<keyword evidence="3" id="KW-0597">Phosphoprotein</keyword>
<feature type="region of interest" description="Disordered" evidence="13">
    <location>
        <begin position="1474"/>
        <end position="1715"/>
    </location>
</feature>
<feature type="compositionally biased region" description="Basic residues" evidence="13">
    <location>
        <begin position="1108"/>
        <end position="1119"/>
    </location>
</feature>
<evidence type="ECO:0000256" key="5">
    <source>
        <dbReference type="ARBA" id="ARBA00023015"/>
    </source>
</evidence>
<feature type="domain" description="Myb-like" evidence="14">
    <location>
        <begin position="2270"/>
        <end position="2315"/>
    </location>
</feature>
<evidence type="ECO:0000256" key="12">
    <source>
        <dbReference type="PROSITE-ProRule" id="PRU00810"/>
    </source>
</evidence>
<comment type="subunit">
    <text evidence="9">Found in a complex with YY1, SIN3A and HDAC1.</text>
</comment>
<dbReference type="FunFam" id="1.20.1160.11:FF:000006">
    <property type="entry name" value="GON-4-like protein isoform X1"/>
    <property type="match status" value="1"/>
</dbReference>
<keyword evidence="7 12" id="KW-0539">Nucleus</keyword>
<dbReference type="InterPro" id="IPR003822">
    <property type="entry name" value="PAH"/>
</dbReference>
<feature type="compositionally biased region" description="Basic residues" evidence="13">
    <location>
        <begin position="340"/>
        <end position="352"/>
    </location>
</feature>
<feature type="region of interest" description="Disordered" evidence="13">
    <location>
        <begin position="2322"/>
        <end position="2354"/>
    </location>
</feature>
<dbReference type="EMBL" id="JAGFMF010011585">
    <property type="protein sequence ID" value="KAG8519908.1"/>
    <property type="molecule type" value="Genomic_DNA"/>
</dbReference>
<dbReference type="GO" id="GO:0003712">
    <property type="term" value="F:transcription coregulator activity"/>
    <property type="evidence" value="ECO:0007669"/>
    <property type="project" value="TreeGrafter"/>
</dbReference>
<evidence type="ECO:0000256" key="6">
    <source>
        <dbReference type="ARBA" id="ARBA00023163"/>
    </source>
</evidence>
<feature type="region of interest" description="Disordered" evidence="13">
    <location>
        <begin position="464"/>
        <end position="558"/>
    </location>
</feature>
<feature type="compositionally biased region" description="Polar residues" evidence="13">
    <location>
        <begin position="2245"/>
        <end position="2264"/>
    </location>
</feature>
<evidence type="ECO:0000256" key="8">
    <source>
        <dbReference type="ARBA" id="ARBA00058628"/>
    </source>
</evidence>
<feature type="region of interest" description="Disordered" evidence="13">
    <location>
        <begin position="1"/>
        <end position="21"/>
    </location>
</feature>
<evidence type="ECO:0000256" key="13">
    <source>
        <dbReference type="SAM" id="MobiDB-lite"/>
    </source>
</evidence>
<gene>
    <name evidence="15" type="ORF">J0S82_016715</name>
</gene>
<feature type="region of interest" description="Disordered" evidence="13">
    <location>
        <begin position="1923"/>
        <end position="1960"/>
    </location>
</feature>
<dbReference type="PANTHER" id="PTHR16088:SF3">
    <property type="entry name" value="GON-4-LIKE PROTEIN"/>
    <property type="match status" value="1"/>
</dbReference>
<name>A0A8J6DVJ6_GALPY</name>
<feature type="compositionally biased region" description="Low complexity" evidence="13">
    <location>
        <begin position="2076"/>
        <end position="2085"/>
    </location>
</feature>
<dbReference type="PROSITE" id="PS51477">
    <property type="entry name" value="PAH"/>
    <property type="match status" value="1"/>
</dbReference>
<dbReference type="InterPro" id="IPR001005">
    <property type="entry name" value="SANT/Myb"/>
</dbReference>
<feature type="region of interest" description="Disordered" evidence="13">
    <location>
        <begin position="220"/>
        <end position="357"/>
    </location>
</feature>
<dbReference type="Proteomes" id="UP000700334">
    <property type="component" value="Unassembled WGS sequence"/>
</dbReference>
<evidence type="ECO:0000313" key="16">
    <source>
        <dbReference type="Proteomes" id="UP000700334"/>
    </source>
</evidence>
<dbReference type="OrthoDB" id="6257037at2759"/>
<dbReference type="InterPro" id="IPR049257">
    <property type="entry name" value="Gon4l/CASP8AP2_myb-like"/>
</dbReference>
<dbReference type="SUPFAM" id="SSF47762">
    <property type="entry name" value="PAH2 domain"/>
    <property type="match status" value="2"/>
</dbReference>
<keyword evidence="2" id="KW-0678">Repressor</keyword>
<feature type="compositionally biased region" description="Polar residues" evidence="13">
    <location>
        <begin position="2207"/>
        <end position="2223"/>
    </location>
</feature>
<comment type="function">
    <text evidence="8">Has transcriptional repressor activity, probably as part of a complex with YY1, SIN3A and HDAC1. Required for B cell lymphopoiesis.</text>
</comment>
<dbReference type="InterPro" id="IPR052435">
    <property type="entry name" value="YY1-Transcr_Regul"/>
</dbReference>
<evidence type="ECO:0000256" key="3">
    <source>
        <dbReference type="ARBA" id="ARBA00022553"/>
    </source>
</evidence>
<evidence type="ECO:0000313" key="15">
    <source>
        <dbReference type="EMBL" id="KAG8519908.1"/>
    </source>
</evidence>
<keyword evidence="4" id="KW-0677">Repeat</keyword>
<sequence>MRGRLRLLPNGSRQKTPPLSEKFRKVGPAPFRKLSGGDPTSCRRDFLRTRPRPLTDLSLVKTRRPEMASSGWRILVDFLTPRTATRGRARWNTSGAFKMLPCKKRRTTMIESPQHEDNQEDDDKDLESTVKLESDQVKDLVSVSLSWGAVHGRAAGLEVQSVQGAGNQPSMEDLSLSSCVVTQGTNVTVLEAVDGAVSQGITLSSLESSKPVDIHIGKGKFQTTGLRRGKKMTVKPWPDSEEDRDDPSSVTKDPLSGELSEEVKEEGGKPQLHSGRELPSLPSGSNSAKPGAQPRKSPQPDVYALPQEKPLRTHQAEEEIEDDGLFIPMEEQDGEESEKRRKKKKGTKRKRDGRGQEEGTLTYDLKLDDMLDRTLEDGAKQHNLTAVNVRNILHEVITNEHVVAMMKAAISETEDMPMFEPKMTRSKLKEVVEKGVVIPTWNISPIKKANEIKPPQFVDIHLEEDDSSDEEYQPDDEEEDETAEESLLESDVESTASSPRGTKKSRLRQSSEMTETDEESGILSEAEKVTTPAIRHISAEVVPMGPPPPPKPKQTRDSTFMEKLHAVDEELASSPVCVDSFQPMDDSLIAFRTRSKMPLKDVPLGQLEAELRAPDITPDMYDPNTADDEDWKMWLGGLMNDDVGNEDEADDDDDPEYNFLEDLDEPDTEDFRTDRAVRITKKEVNELMEELFETVSCHCPEGGLTEPISLPVHSDATIFQDEMGFSNMEDDGPEEEERMTEPRPNFNTPQALRFEEPLANLLNEQHRTVKELLEQLKVKKSLGKQQPEVEKVKPRKVQQTLILDLAQRKRLQQQMQQHVQLLTQIHLLATSNPNLSSEAATTKIFLKELGTFAQSSIALHHQFNPKFQTLFQPCNLMGAMQLIEDFSTHVSIDQSPRKTVRKTASEFPCLPKQVAWILATSKVFMYPELLPVCSLKAKNPQEKIFFTKAEDNLLALGLKHFEGTEFPKPLISKYLLTCKTTQQLTVRIKNLSMNRSPNNIVKFYKKTKQLPILVKCCEEIQPHQWKPPVEREEHRLPFWLKASLPSIQEELRHMADGAREVGNVTGIAEIKSDSGLEKGSSALGSETWYPLLLPKGVVLKLKPVTNHFSRKGRRQKRSSATKPLPGRPSTSLQLSSNSGKTPARLTQAEAPPSKMVVRIPHLIQPATVLQTVPGVPPLGMPTSDSFESPSTLPTTSPKARTSFPLSEAQTLLSSVPMPKVMLPSLAPSRIQKPCVKRKGPKRKGAKTSLSLETAPLIHTTPVIFTVPATTVKVVSLGSGCNMIQPVNAAVAQSSQTIPITTLLVNPTSFPCQLNQPIVASSIPPLIVSGNSVNLPVPSTPEDKAQVNVDIGCPLAEGKNAFQGLQQPKLEPLELSPLCAPVFPKEEHSPGPPPAGRVCQEEWSENNAYGWTIVKTEEGRPALELLPQGFQESLNPPGDLEVIVKMEPKDPGEETSRGFTEQDVCVEIKKEHSLELDTGFPSEESGGAREARKHTILKEETSQVANTPAASQEPPDEGNSDASRGSPKTASSADPELVLSSPQGKPEDSCSVDGQSVGTPVGPETGGEKDGPEEEDEEDFDDLTQDEEDEMSSASEESVLSVPELQETMEKLTWLASERRMSQEGESEEENSQEENSEPEEEEEEEAEGMESMQKEDEMTDEANGDPVEKPLTAFASPKTAPVEASRTPPGESIKAAGKGRSNHRARNKRGSRARASKDTSKLLLLYDEDILERDPLREQKDLAFAQAYLTRVREALQHIPGKYEDFLQVIYEFESSTQRQTAVDLYKSLRILLQDWPQLLKDFAAFLLPEQALACGLFEEQQAFEKSRKFLRQLEICFAENPSHHQKIIKVLQSCADCLPQEITELKTQMWQLLKGHDHLQDEFSIFFDHLRPAASRMGDFEEINWTEEKEYEFDGFEEVALPDVEEEEEPPKIPTASKNKRRKEIGIQNHDKEAEWPDGAKDCACSCHEGGPDSKLKKSKKRNCTHCSSKVCDSKSYKSKEPHELVGSSPHREPSPVPGAKETGQGKDVIEEEVPEERESQETTQSRTSKTTRKGERIIPGLPVESTVLSPQEVTLTNPPLLDGPTPPSPETPQLPPRTGAVLHTVQRNQAGPEDLSYPRLSPRIQNERDDLETVGEAETSAPVWNASETERLPRNVETPASFPSPISSRTKDLGGRQVSGKPVTQESWLPSSRAGAKTVDRLSPVQESSLSGTDTSETSPKASGEGLAKDSGTQGKYPEAEQQPKTTEATVCANNSKVSSTGEKVVLWTREADRVILTVCQEQGAQPQTFSIISQQLGNKTPNEVSHRFRELMQLFHTACEASSEDEDDATSTSNTDQLSDHGDLSEEELDE</sequence>
<reference evidence="15" key="1">
    <citation type="journal article" date="2021" name="Evol. Appl.">
        <title>The genome of the Pyrenean desman and the effects of bottlenecks and inbreeding on the genomic landscape of an endangered species.</title>
        <authorList>
            <person name="Escoda L."/>
            <person name="Castresana J."/>
        </authorList>
    </citation>
    <scope>NUCLEOTIDE SEQUENCE</scope>
    <source>
        <strain evidence="15">IBE-C5619</strain>
    </source>
</reference>
<dbReference type="GO" id="GO:0005634">
    <property type="term" value="C:nucleus"/>
    <property type="evidence" value="ECO:0007669"/>
    <property type="project" value="UniProtKB-SubCell"/>
</dbReference>
<feature type="compositionally biased region" description="Basic and acidic residues" evidence="13">
    <location>
        <begin position="1950"/>
        <end position="1960"/>
    </location>
</feature>
<dbReference type="PANTHER" id="PTHR16088">
    <property type="entry name" value="YY1 ASSOCIATED PROTEIN-RELATED"/>
    <property type="match status" value="1"/>
</dbReference>
<dbReference type="SUPFAM" id="SSF46689">
    <property type="entry name" value="Homeodomain-like"/>
    <property type="match status" value="1"/>
</dbReference>
<feature type="region of interest" description="Disordered" evidence="13">
    <location>
        <begin position="1183"/>
        <end position="1202"/>
    </location>
</feature>
<evidence type="ECO:0000256" key="7">
    <source>
        <dbReference type="ARBA" id="ARBA00023242"/>
    </source>
</evidence>
<feature type="compositionally biased region" description="Polar residues" evidence="13">
    <location>
        <begin position="1128"/>
        <end position="1140"/>
    </location>
</feature>
<dbReference type="FunFam" id="1.10.10.60:FF:000191">
    <property type="entry name" value="GON-4-like protein isoform X1"/>
    <property type="match status" value="1"/>
</dbReference>
<evidence type="ECO:0000259" key="14">
    <source>
        <dbReference type="PROSITE" id="PS50090"/>
    </source>
</evidence>
<feature type="region of interest" description="Disordered" evidence="13">
    <location>
        <begin position="729"/>
        <end position="748"/>
    </location>
</feature>
<feature type="region of interest" description="Disordered" evidence="13">
    <location>
        <begin position="1104"/>
        <end position="1152"/>
    </location>
</feature>
<dbReference type="InterPro" id="IPR009057">
    <property type="entry name" value="Homeodomain-like_sf"/>
</dbReference>
<feature type="compositionally biased region" description="Acidic residues" evidence="13">
    <location>
        <begin position="318"/>
        <end position="336"/>
    </location>
</feature>
<keyword evidence="6" id="KW-0804">Transcription</keyword>
<feature type="compositionally biased region" description="Pro residues" evidence="13">
    <location>
        <begin position="2086"/>
        <end position="2097"/>
    </location>
</feature>
<organism evidence="15 16">
    <name type="scientific">Galemys pyrenaicus</name>
    <name type="common">Iberian desman</name>
    <name type="synonym">Pyrenean desman</name>
    <dbReference type="NCBI Taxonomy" id="202257"/>
    <lineage>
        <taxon>Eukaryota</taxon>
        <taxon>Metazoa</taxon>
        <taxon>Chordata</taxon>
        <taxon>Craniata</taxon>
        <taxon>Vertebrata</taxon>
        <taxon>Euteleostomi</taxon>
        <taxon>Mammalia</taxon>
        <taxon>Eutheria</taxon>
        <taxon>Laurasiatheria</taxon>
        <taxon>Eulipotyphla</taxon>
        <taxon>Talpidae</taxon>
        <taxon>Galemys</taxon>
    </lineage>
</organism>
<protein>
    <recommendedName>
        <fullName evidence="10">GON-4-like protein</fullName>
    </recommendedName>
    <alternativeName>
        <fullName evidence="11">GON-4 homolog</fullName>
    </alternativeName>
</protein>
<feature type="compositionally biased region" description="Basic and acidic residues" evidence="13">
    <location>
        <begin position="1993"/>
        <end position="2015"/>
    </location>
</feature>
<comment type="caution">
    <text evidence="15">The sequence shown here is derived from an EMBL/GenBank/DDBJ whole genome shotgun (WGS) entry which is preliminary data.</text>
</comment>
<feature type="compositionally biased region" description="Acidic residues" evidence="13">
    <location>
        <begin position="729"/>
        <end position="738"/>
    </location>
</feature>
<dbReference type="GO" id="GO:0006355">
    <property type="term" value="P:regulation of DNA-templated transcription"/>
    <property type="evidence" value="ECO:0007669"/>
    <property type="project" value="InterPro"/>
</dbReference>
<feature type="compositionally biased region" description="Polar residues" evidence="13">
    <location>
        <begin position="1519"/>
        <end position="1531"/>
    </location>
</feature>
<feature type="region of interest" description="Disordered" evidence="13">
    <location>
        <begin position="1972"/>
        <end position="2264"/>
    </location>
</feature>
<dbReference type="Gene3D" id="1.20.1160.11">
    <property type="entry name" value="Paired amphipathic helix"/>
    <property type="match status" value="1"/>
</dbReference>
<evidence type="ECO:0000256" key="9">
    <source>
        <dbReference type="ARBA" id="ARBA00064584"/>
    </source>
</evidence>
<dbReference type="Gene3D" id="1.10.10.60">
    <property type="entry name" value="Homeodomain-like"/>
    <property type="match status" value="1"/>
</dbReference>
<feature type="compositionally biased region" description="Acidic residues" evidence="13">
    <location>
        <begin position="1624"/>
        <end position="1648"/>
    </location>
</feature>
<accession>A0A8J6DVJ6</accession>
<feature type="compositionally biased region" description="Basic residues" evidence="13">
    <location>
        <begin position="1700"/>
        <end position="1714"/>
    </location>
</feature>
<dbReference type="Pfam" id="PF02671">
    <property type="entry name" value="PAH"/>
    <property type="match status" value="2"/>
</dbReference>
<feature type="compositionally biased region" description="Acidic residues" evidence="13">
    <location>
        <begin position="1570"/>
        <end position="1590"/>
    </location>
</feature>
<evidence type="ECO:0000256" key="10">
    <source>
        <dbReference type="ARBA" id="ARBA00072086"/>
    </source>
</evidence>